<dbReference type="HOGENOM" id="CLU_1613858_0_0_1"/>
<reference evidence="1" key="2">
    <citation type="submission" date="2024-10" db="UniProtKB">
        <authorList>
            <consortium name="EnsemblProtists"/>
        </authorList>
    </citation>
    <scope>IDENTIFICATION</scope>
</reference>
<evidence type="ECO:0000313" key="1">
    <source>
        <dbReference type="EnsemblProtists" id="EOD27143"/>
    </source>
</evidence>
<name>A0A0D3JUF8_EMIH1</name>
<dbReference type="RefSeq" id="XP_005779572.1">
    <property type="nucleotide sequence ID" value="XM_005779515.1"/>
</dbReference>
<dbReference type="Proteomes" id="UP000013827">
    <property type="component" value="Unassembled WGS sequence"/>
</dbReference>
<dbReference type="AlphaFoldDB" id="A0A0D3JUF8"/>
<proteinExistence type="predicted"/>
<reference evidence="2" key="1">
    <citation type="journal article" date="2013" name="Nature">
        <title>Pan genome of the phytoplankton Emiliania underpins its global distribution.</title>
        <authorList>
            <person name="Read B.A."/>
            <person name="Kegel J."/>
            <person name="Klute M.J."/>
            <person name="Kuo A."/>
            <person name="Lefebvre S.C."/>
            <person name="Maumus F."/>
            <person name="Mayer C."/>
            <person name="Miller J."/>
            <person name="Monier A."/>
            <person name="Salamov A."/>
            <person name="Young J."/>
            <person name="Aguilar M."/>
            <person name="Claverie J.M."/>
            <person name="Frickenhaus S."/>
            <person name="Gonzalez K."/>
            <person name="Herman E.K."/>
            <person name="Lin Y.C."/>
            <person name="Napier J."/>
            <person name="Ogata H."/>
            <person name="Sarno A.F."/>
            <person name="Shmutz J."/>
            <person name="Schroeder D."/>
            <person name="de Vargas C."/>
            <person name="Verret F."/>
            <person name="von Dassow P."/>
            <person name="Valentin K."/>
            <person name="Van de Peer Y."/>
            <person name="Wheeler G."/>
            <person name="Dacks J.B."/>
            <person name="Delwiche C.F."/>
            <person name="Dyhrman S.T."/>
            <person name="Glockner G."/>
            <person name="John U."/>
            <person name="Richards T."/>
            <person name="Worden A.Z."/>
            <person name="Zhang X."/>
            <person name="Grigoriev I.V."/>
            <person name="Allen A.E."/>
            <person name="Bidle K."/>
            <person name="Borodovsky M."/>
            <person name="Bowler C."/>
            <person name="Brownlee C."/>
            <person name="Cock J.M."/>
            <person name="Elias M."/>
            <person name="Gladyshev V.N."/>
            <person name="Groth M."/>
            <person name="Guda C."/>
            <person name="Hadaegh A."/>
            <person name="Iglesias-Rodriguez M.D."/>
            <person name="Jenkins J."/>
            <person name="Jones B.M."/>
            <person name="Lawson T."/>
            <person name="Leese F."/>
            <person name="Lindquist E."/>
            <person name="Lobanov A."/>
            <person name="Lomsadze A."/>
            <person name="Malik S.B."/>
            <person name="Marsh M.E."/>
            <person name="Mackinder L."/>
            <person name="Mock T."/>
            <person name="Mueller-Roeber B."/>
            <person name="Pagarete A."/>
            <person name="Parker M."/>
            <person name="Probert I."/>
            <person name="Quesneville H."/>
            <person name="Raines C."/>
            <person name="Rensing S.A."/>
            <person name="Riano-Pachon D.M."/>
            <person name="Richier S."/>
            <person name="Rokitta S."/>
            <person name="Shiraiwa Y."/>
            <person name="Soanes D.M."/>
            <person name="van der Giezen M."/>
            <person name="Wahlund T.M."/>
            <person name="Williams B."/>
            <person name="Wilson W."/>
            <person name="Wolfe G."/>
            <person name="Wurch L.L."/>
        </authorList>
    </citation>
    <scope>NUCLEOTIDE SEQUENCE</scope>
</reference>
<dbReference type="EnsemblProtists" id="EOD27143">
    <property type="protein sequence ID" value="EOD27143"/>
    <property type="gene ID" value="EMIHUDRAFT_205089"/>
</dbReference>
<protein>
    <submittedName>
        <fullName evidence="1">Uncharacterized protein</fullName>
    </submittedName>
</protein>
<dbReference type="GeneID" id="17272689"/>
<accession>A0A0D3JUF8</accession>
<sequence>MEYALHIASIPFRVSTSLKPSQQLNRSLTSSLSWIHLCTAPVAASATICKFLVTPAPSDMRYPQRLQRILGVGCRLGYFADRRPRLRSRYSEEPSGLLPKSLFPRQAPLSKCAIVALGGFSSSSVHCCAAFRAIGHSGSRFSAALALLAASLRGFSLYRRGTGSP</sequence>
<organism evidence="1 2">
    <name type="scientific">Emiliania huxleyi (strain CCMP1516)</name>
    <dbReference type="NCBI Taxonomy" id="280463"/>
    <lineage>
        <taxon>Eukaryota</taxon>
        <taxon>Haptista</taxon>
        <taxon>Haptophyta</taxon>
        <taxon>Prymnesiophyceae</taxon>
        <taxon>Isochrysidales</taxon>
        <taxon>Noelaerhabdaceae</taxon>
        <taxon>Emiliania</taxon>
    </lineage>
</organism>
<keyword evidence="2" id="KW-1185">Reference proteome</keyword>
<evidence type="ECO:0000313" key="2">
    <source>
        <dbReference type="Proteomes" id="UP000013827"/>
    </source>
</evidence>
<dbReference type="KEGG" id="ehx:EMIHUDRAFT_205089"/>
<dbReference type="PaxDb" id="2903-EOD27143"/>